<evidence type="ECO:0000313" key="6">
    <source>
        <dbReference type="Proteomes" id="UP000254626"/>
    </source>
</evidence>
<dbReference type="InterPro" id="IPR036680">
    <property type="entry name" value="SPOR-like_sf"/>
</dbReference>
<keyword evidence="2" id="KW-0732">Signal</keyword>
<reference evidence="4 6" key="3">
    <citation type="submission" date="2018-06" db="EMBL/GenBank/DDBJ databases">
        <authorList>
            <consortium name="Pathogen Informatics"/>
            <person name="Doyle S."/>
        </authorList>
    </citation>
    <scope>NUCLEOTIDE SEQUENCE [LARGE SCALE GENOMIC DNA]</scope>
    <source>
        <strain evidence="4 6">NCTC11327</strain>
    </source>
</reference>
<proteinExistence type="predicted"/>
<dbReference type="SUPFAM" id="SSF110997">
    <property type="entry name" value="Sporulation related repeat"/>
    <property type="match status" value="1"/>
</dbReference>
<evidence type="ECO:0000313" key="4">
    <source>
        <dbReference type="EMBL" id="SUP29615.1"/>
    </source>
</evidence>
<dbReference type="Proteomes" id="UP000057088">
    <property type="component" value="Chromosome 2"/>
</dbReference>
<feature type="compositionally biased region" description="Low complexity" evidence="1">
    <location>
        <begin position="185"/>
        <end position="196"/>
    </location>
</feature>
<keyword evidence="5" id="KW-1185">Reference proteome</keyword>
<dbReference type="EMBL" id="CP014035">
    <property type="protein sequence ID" value="AMF95634.1"/>
    <property type="molecule type" value="Genomic_DNA"/>
</dbReference>
<dbReference type="GeneID" id="29386141"/>
<dbReference type="GO" id="GO:0042834">
    <property type="term" value="F:peptidoglycan binding"/>
    <property type="evidence" value="ECO:0007669"/>
    <property type="project" value="InterPro"/>
</dbReference>
<organism evidence="4 6">
    <name type="scientific">Vibrio fluvialis</name>
    <dbReference type="NCBI Taxonomy" id="676"/>
    <lineage>
        <taxon>Bacteria</taxon>
        <taxon>Pseudomonadati</taxon>
        <taxon>Pseudomonadota</taxon>
        <taxon>Gammaproteobacteria</taxon>
        <taxon>Vibrionales</taxon>
        <taxon>Vibrionaceae</taxon>
        <taxon>Vibrio</taxon>
    </lineage>
</organism>
<dbReference type="AlphaFoldDB" id="A0AAX2LS18"/>
<sequence>MDMRVVVMPKISHRVLLSLSCCAVPLFSLPVHAKDFLCDATQASSNQLPVLDKACPIGQGLWGNSAPKKRDSNFWIQCGLLKEPLPVDKAKVLYQKISTDVWMKPEQKGQRCLIGPYTDYAQAKKDLAGVRSVPGYKEAFIREVRKNGSEVAGVAAPVKKPAPKPAPKTEKVVKATPVKEAPVAAPVTKPAAPAPTGKTLQTPPKAASSGGDVVIRHQTALNGLTYVVPYTMADNVQFYMEHNLAWNRLSYDDAEKLCRSQSMRLATEEEWKQLLSSKVMEKEQWPVYLPYWGFNKKGLFTSGKITNLKGTSLLNVLCVK</sequence>
<evidence type="ECO:0000313" key="3">
    <source>
        <dbReference type="EMBL" id="AMF95634.1"/>
    </source>
</evidence>
<feature type="signal peptide" evidence="2">
    <location>
        <begin position="1"/>
        <end position="33"/>
    </location>
</feature>
<dbReference type="RefSeq" id="WP_061057033.1">
    <property type="nucleotide sequence ID" value="NZ_CABLBX010000014.1"/>
</dbReference>
<feature type="region of interest" description="Disordered" evidence="1">
    <location>
        <begin position="185"/>
        <end position="210"/>
    </location>
</feature>
<accession>A0AAX2LS18</accession>
<dbReference type="Proteomes" id="UP000254626">
    <property type="component" value="Unassembled WGS sequence"/>
</dbReference>
<name>A0AAX2LS18_VIBFL</name>
<dbReference type="InterPro" id="IPR016187">
    <property type="entry name" value="CTDL_fold"/>
</dbReference>
<reference evidence="5" key="1">
    <citation type="submission" date="2015-12" db="EMBL/GenBank/DDBJ databases">
        <title>FDA dAtabase for Regulatory Grade micrObial Sequences (FDA-ARGOS): Supporting development and validation of Infectious Disease Dx tests.</title>
        <authorList>
            <person name="Hoffmann M."/>
            <person name="Allard M."/>
            <person name="Evans P."/>
            <person name="Brown E."/>
            <person name="Tallon L.J."/>
            <person name="Sadzewicz L."/>
            <person name="Sengamalay N."/>
            <person name="Ott S."/>
            <person name="Godinez A."/>
            <person name="Nagaraj S."/>
            <person name="Vyas G."/>
            <person name="Aluvathingal J."/>
            <person name="Nadendla S."/>
            <person name="Geyer C."/>
            <person name="Sichtig H."/>
        </authorList>
    </citation>
    <scope>NUCLEOTIDE SEQUENCE [LARGE SCALE GENOMIC DNA]</scope>
    <source>
        <strain evidence="5">ATCC 33809</strain>
    </source>
</reference>
<feature type="chain" id="PRO_5043544866" evidence="2">
    <location>
        <begin position="34"/>
        <end position="320"/>
    </location>
</feature>
<gene>
    <name evidence="3" type="ORF">AL536_19920</name>
    <name evidence="4" type="ORF">NCTC11327_02747</name>
</gene>
<evidence type="ECO:0000256" key="2">
    <source>
        <dbReference type="SAM" id="SignalP"/>
    </source>
</evidence>
<protein>
    <submittedName>
        <fullName evidence="3">SPOR domain-containing protein</fullName>
    </submittedName>
    <submittedName>
        <fullName evidence="4">Sporulation protein</fullName>
    </submittedName>
</protein>
<dbReference type="SUPFAM" id="SSF56436">
    <property type="entry name" value="C-type lectin-like"/>
    <property type="match status" value="1"/>
</dbReference>
<dbReference type="KEGG" id="vfl:AL536_19920"/>
<dbReference type="EMBL" id="UHIP01000001">
    <property type="protein sequence ID" value="SUP29615.1"/>
    <property type="molecule type" value="Genomic_DNA"/>
</dbReference>
<evidence type="ECO:0000313" key="5">
    <source>
        <dbReference type="Proteomes" id="UP000057088"/>
    </source>
</evidence>
<evidence type="ECO:0000256" key="1">
    <source>
        <dbReference type="SAM" id="MobiDB-lite"/>
    </source>
</evidence>
<reference evidence="3" key="2">
    <citation type="submission" date="2018-01" db="EMBL/GenBank/DDBJ databases">
        <title>FDA dAtabase for Regulatory Grade micrObial Sequences (FDA-ARGOS): Supporting development and validation of Infectious Disease Dx tests.</title>
        <authorList>
            <person name="Hoffmann M."/>
            <person name="Allard M."/>
            <person name="Evans P."/>
            <person name="Brown E."/>
            <person name="Tallon L."/>
            <person name="Sadzewicz L."/>
            <person name="Sengamalay N."/>
            <person name="Ott S."/>
            <person name="Godinez A."/>
            <person name="Nagaraj S."/>
            <person name="Vyas G."/>
            <person name="Aluvathingal J."/>
            <person name="Nadendla S."/>
            <person name="Geyer C."/>
            <person name="Sichtig H."/>
        </authorList>
    </citation>
    <scope>NUCLEOTIDE SEQUENCE</scope>
    <source>
        <strain evidence="3">ATCC 33809</strain>
    </source>
</reference>